<dbReference type="AlphaFoldDB" id="A0A088RWG8"/>
<sequence>MPSSFAAQQQGSRNPHQNPVRSHKGGYLRCPFNISPSYAELAEMRVREDLACGGSRTAVADRDGMMASLSTGPQVNGDGIDGDFGSRPWCRAGVGASRLSGKEKRIQQEQAELIYGRGALASDDGIGEATGTVSVGSGRSRENMFAVDARDQAALQQVVPRAVREKVKRRKFENLKKECLPPDHYHRHDCAPMPTNRAAGSEVREEDDVGLDSEDHTKAPLHKRTLLSPAAARSPRNDTSRLSHSAGSEAHPSGSSNGASAGAEQSPRSGPSGASVQRAPLQEPTPAPALTTPRCLKNRMQMLDDLRVSALVGKRRRR</sequence>
<dbReference type="GeneID" id="22577193"/>
<dbReference type="OrthoDB" id="273582at2759"/>
<dbReference type="KEGG" id="lpan:LPMP_301400"/>
<dbReference type="Proteomes" id="UP000063063">
    <property type="component" value="Chromosome 30"/>
</dbReference>
<keyword evidence="3" id="KW-1185">Reference proteome</keyword>
<feature type="region of interest" description="Disordered" evidence="1">
    <location>
        <begin position="1"/>
        <end position="27"/>
    </location>
</feature>
<feature type="compositionally biased region" description="Polar residues" evidence="1">
    <location>
        <begin position="1"/>
        <end position="20"/>
    </location>
</feature>
<dbReference type="VEuPathDB" id="TriTrypDB:LPAL13_300019000"/>
<evidence type="ECO:0000256" key="1">
    <source>
        <dbReference type="SAM" id="MobiDB-lite"/>
    </source>
</evidence>
<dbReference type="RefSeq" id="XP_010701169.1">
    <property type="nucleotide sequence ID" value="XM_010702867.1"/>
</dbReference>
<accession>A0A088RWG8</accession>
<feature type="compositionally biased region" description="Polar residues" evidence="1">
    <location>
        <begin position="266"/>
        <end position="275"/>
    </location>
</feature>
<proteinExistence type="predicted"/>
<name>A0A088RWG8_LEIPA</name>
<dbReference type="eggNOG" id="ENOG502SA17">
    <property type="taxonomic scope" value="Eukaryota"/>
</dbReference>
<feature type="compositionally biased region" description="Basic and acidic residues" evidence="1">
    <location>
        <begin position="180"/>
        <end position="190"/>
    </location>
</feature>
<dbReference type="VEuPathDB" id="TriTrypDB:LPMP_301400"/>
<gene>
    <name evidence="2" type="ORF">LPMP_301400</name>
</gene>
<feature type="region of interest" description="Disordered" evidence="1">
    <location>
        <begin position="180"/>
        <end position="298"/>
    </location>
</feature>
<reference evidence="2 3" key="1">
    <citation type="journal article" date="2015" name="Sci. Rep.">
        <title>The genome of Leishmania panamensis: insights into genomics of the L. (Viannia) subgenus.</title>
        <authorList>
            <person name="Llanes A."/>
            <person name="Restrepo C.M."/>
            <person name="Vecchio G.D."/>
            <person name="Anguizola F.J."/>
            <person name="Lleonart R."/>
        </authorList>
    </citation>
    <scope>NUCLEOTIDE SEQUENCE [LARGE SCALE GENOMIC DNA]</scope>
    <source>
        <strain evidence="2 3">MHOM/PA/94/PSC-1</strain>
    </source>
</reference>
<protein>
    <submittedName>
        <fullName evidence="2">Uncharacterized protein</fullName>
    </submittedName>
</protein>
<evidence type="ECO:0000313" key="2">
    <source>
        <dbReference type="EMBL" id="AIO00369.1"/>
    </source>
</evidence>
<evidence type="ECO:0000313" key="3">
    <source>
        <dbReference type="Proteomes" id="UP000063063"/>
    </source>
</evidence>
<dbReference type="EMBL" id="CP009399">
    <property type="protein sequence ID" value="AIO00369.1"/>
    <property type="molecule type" value="Genomic_DNA"/>
</dbReference>
<feature type="compositionally biased region" description="Low complexity" evidence="1">
    <location>
        <begin position="253"/>
        <end position="263"/>
    </location>
</feature>
<organism evidence="2 3">
    <name type="scientific">Leishmania panamensis</name>
    <dbReference type="NCBI Taxonomy" id="5679"/>
    <lineage>
        <taxon>Eukaryota</taxon>
        <taxon>Discoba</taxon>
        <taxon>Euglenozoa</taxon>
        <taxon>Kinetoplastea</taxon>
        <taxon>Metakinetoplastina</taxon>
        <taxon>Trypanosomatida</taxon>
        <taxon>Trypanosomatidae</taxon>
        <taxon>Leishmaniinae</taxon>
        <taxon>Leishmania</taxon>
        <taxon>Leishmania guyanensis species complex</taxon>
    </lineage>
</organism>